<organism evidence="1 2">
    <name type="scientific">Haemaphysalis longicornis</name>
    <name type="common">Bush tick</name>
    <dbReference type="NCBI Taxonomy" id="44386"/>
    <lineage>
        <taxon>Eukaryota</taxon>
        <taxon>Metazoa</taxon>
        <taxon>Ecdysozoa</taxon>
        <taxon>Arthropoda</taxon>
        <taxon>Chelicerata</taxon>
        <taxon>Arachnida</taxon>
        <taxon>Acari</taxon>
        <taxon>Parasitiformes</taxon>
        <taxon>Ixodida</taxon>
        <taxon>Ixodoidea</taxon>
        <taxon>Ixodidae</taxon>
        <taxon>Haemaphysalinae</taxon>
        <taxon>Haemaphysalis</taxon>
    </lineage>
</organism>
<evidence type="ECO:0000313" key="2">
    <source>
        <dbReference type="Proteomes" id="UP000821853"/>
    </source>
</evidence>
<comment type="caution">
    <text evidence="1">The sequence shown here is derived from an EMBL/GenBank/DDBJ whole genome shotgun (WGS) entry which is preliminary data.</text>
</comment>
<sequence>MDRELDAVVATVRAYQPIRTVPTEVLAEETGPLSDWLTQLLGTNSHNSAVVQLPFTVRSFAWHGGDPALCRYAAGQAAPVLGSVTQ</sequence>
<dbReference type="VEuPathDB" id="VectorBase:HLOH_061531"/>
<gene>
    <name evidence="1" type="ORF">HPB48_014633</name>
</gene>
<protein>
    <submittedName>
        <fullName evidence="1">Uncharacterized protein</fullName>
    </submittedName>
</protein>
<evidence type="ECO:0000313" key="1">
    <source>
        <dbReference type="EMBL" id="KAH9375749.1"/>
    </source>
</evidence>
<keyword evidence="2" id="KW-1185">Reference proteome</keyword>
<dbReference type="Proteomes" id="UP000821853">
    <property type="component" value="Chromosome 5"/>
</dbReference>
<proteinExistence type="predicted"/>
<name>A0A9J6GJN4_HAELO</name>
<dbReference type="EMBL" id="JABSTR010000007">
    <property type="protein sequence ID" value="KAH9375749.1"/>
    <property type="molecule type" value="Genomic_DNA"/>
</dbReference>
<dbReference type="AlphaFoldDB" id="A0A9J6GJN4"/>
<reference evidence="1 2" key="1">
    <citation type="journal article" date="2020" name="Cell">
        <title>Large-Scale Comparative Analyses of Tick Genomes Elucidate Their Genetic Diversity and Vector Capacities.</title>
        <authorList>
            <consortium name="Tick Genome and Microbiome Consortium (TIGMIC)"/>
            <person name="Jia N."/>
            <person name="Wang J."/>
            <person name="Shi W."/>
            <person name="Du L."/>
            <person name="Sun Y."/>
            <person name="Zhan W."/>
            <person name="Jiang J.F."/>
            <person name="Wang Q."/>
            <person name="Zhang B."/>
            <person name="Ji P."/>
            <person name="Bell-Sakyi L."/>
            <person name="Cui X.M."/>
            <person name="Yuan T.T."/>
            <person name="Jiang B.G."/>
            <person name="Yang W.F."/>
            <person name="Lam T.T."/>
            <person name="Chang Q.C."/>
            <person name="Ding S.J."/>
            <person name="Wang X.J."/>
            <person name="Zhu J.G."/>
            <person name="Ruan X.D."/>
            <person name="Zhao L."/>
            <person name="Wei J.T."/>
            <person name="Ye R.Z."/>
            <person name="Que T.C."/>
            <person name="Du C.H."/>
            <person name="Zhou Y.H."/>
            <person name="Cheng J.X."/>
            <person name="Dai P.F."/>
            <person name="Guo W.B."/>
            <person name="Han X.H."/>
            <person name="Huang E.J."/>
            <person name="Li L.F."/>
            <person name="Wei W."/>
            <person name="Gao Y.C."/>
            <person name="Liu J.Z."/>
            <person name="Shao H.Z."/>
            <person name="Wang X."/>
            <person name="Wang C.C."/>
            <person name="Yang T.C."/>
            <person name="Huo Q.B."/>
            <person name="Li W."/>
            <person name="Chen H.Y."/>
            <person name="Chen S.E."/>
            <person name="Zhou L.G."/>
            <person name="Ni X.B."/>
            <person name="Tian J.H."/>
            <person name="Sheng Y."/>
            <person name="Liu T."/>
            <person name="Pan Y.S."/>
            <person name="Xia L.Y."/>
            <person name="Li J."/>
            <person name="Zhao F."/>
            <person name="Cao W.C."/>
        </authorList>
    </citation>
    <scope>NUCLEOTIDE SEQUENCE [LARGE SCALE GENOMIC DNA]</scope>
    <source>
        <strain evidence="1">HaeL-2018</strain>
    </source>
</reference>
<accession>A0A9J6GJN4</accession>